<feature type="transmembrane region" description="Helical" evidence="1">
    <location>
        <begin position="12"/>
        <end position="32"/>
    </location>
</feature>
<name>A0A965GDB9_9PROT</name>
<keyword evidence="1" id="KW-0812">Transmembrane</keyword>
<dbReference type="EMBL" id="RFXN01000136">
    <property type="protein sequence ID" value="NBR94425.1"/>
    <property type="molecule type" value="Genomic_DNA"/>
</dbReference>
<keyword evidence="1" id="KW-0472">Membrane</keyword>
<sequence>MTRALRHFDIYIISYISFFYTLFLLFFDLYVISSPRRFFIIIVSQLLIFFTFLITLYITASRQSQLVLLAIAALLTTAIPLNPSHPLPPDTRGSTQSTLLWHIALQNPSMSLRRTLPRPVRDSGTIRFVVRLGHPYSGKIQFELLIDGRIVGNTSHSPLNLPDESEGLDPYQLQLIFPSTILKHPDKVEAEIRQPEPGDGPRIQVIRGHLGNAFGQVSTSFGSDGHWLYGMPNPLTGRIQDATPVMWLEAS</sequence>
<accession>A0A965GDB9</accession>
<protein>
    <submittedName>
        <fullName evidence="2">Uncharacterized protein</fullName>
    </submittedName>
</protein>
<evidence type="ECO:0000313" key="3">
    <source>
        <dbReference type="Proteomes" id="UP000740727"/>
    </source>
</evidence>
<proteinExistence type="predicted"/>
<evidence type="ECO:0000256" key="1">
    <source>
        <dbReference type="SAM" id="Phobius"/>
    </source>
</evidence>
<feature type="transmembrane region" description="Helical" evidence="1">
    <location>
        <begin position="38"/>
        <end position="59"/>
    </location>
</feature>
<reference evidence="2" key="1">
    <citation type="submission" date="2018-10" db="EMBL/GenBank/DDBJ databases">
        <title>Iterative Subtractive Binning of Freshwater Chronoseries Metagenomes Recovers Nearly Complete Genomes from over Four Hundred Novel Species.</title>
        <authorList>
            <person name="Rodriguez-R L.M."/>
            <person name="Tsementzi D."/>
            <person name="Luo C."/>
            <person name="Konstantinidis K.T."/>
        </authorList>
    </citation>
    <scope>NUCLEOTIDE SEQUENCE</scope>
    <source>
        <strain evidence="2">WB5_2A_028</strain>
    </source>
</reference>
<dbReference type="Proteomes" id="UP000740727">
    <property type="component" value="Unassembled WGS sequence"/>
</dbReference>
<gene>
    <name evidence="2" type="ORF">EBT44_06350</name>
</gene>
<dbReference type="AlphaFoldDB" id="A0A965GDB9"/>
<organism evidence="2 3">
    <name type="scientific">Candidatus Fonsibacter lacus</name>
    <dbReference type="NCBI Taxonomy" id="2576439"/>
    <lineage>
        <taxon>Bacteria</taxon>
        <taxon>Pseudomonadati</taxon>
        <taxon>Pseudomonadota</taxon>
        <taxon>Alphaproteobacteria</taxon>
        <taxon>Candidatus Pelagibacterales</taxon>
        <taxon>Candidatus Pelagibacterales incertae sedis</taxon>
        <taxon>Candidatus Fonsibacter</taxon>
    </lineage>
</organism>
<keyword evidence="1" id="KW-1133">Transmembrane helix</keyword>
<evidence type="ECO:0000313" key="2">
    <source>
        <dbReference type="EMBL" id="NBR94425.1"/>
    </source>
</evidence>
<comment type="caution">
    <text evidence="2">The sequence shown here is derived from an EMBL/GenBank/DDBJ whole genome shotgun (WGS) entry which is preliminary data.</text>
</comment>